<reference evidence="1 2" key="1">
    <citation type="submission" date="2015-02" db="EMBL/GenBank/DDBJ databases">
        <title>Draft genome sequences of ten Microbacterium spp. with emphasis on heavy metal contaminated environments.</title>
        <authorList>
            <person name="Corretto E."/>
        </authorList>
    </citation>
    <scope>NUCLEOTIDE SEQUENCE [LARGE SCALE GENOMIC DNA]</scope>
    <source>
        <strain evidence="1 2">DSM 8608</strain>
    </source>
</reference>
<comment type="caution">
    <text evidence="1">The sequence shown here is derived from an EMBL/GenBank/DDBJ whole genome shotgun (WGS) entry which is preliminary data.</text>
</comment>
<evidence type="ECO:0000313" key="1">
    <source>
        <dbReference type="EMBL" id="KJL39915.1"/>
    </source>
</evidence>
<sequence length="146" mass="15002">MTDFSVSKAVTGVPVDTQWRAGKHGQDSARSGQLDPTAFTAGTHYNLGGRTDNVIPSGVAVAKLASGLYGPYDSTAGSAGDPRRKLAGFINDDEGIALGATPATAKPTFARLIHGVINPSLLPVVAQRTTLGAAEAVTGSYIYVED</sequence>
<name>A0A0M2H5V5_MICTR</name>
<keyword evidence="2" id="KW-1185">Reference proteome</keyword>
<dbReference type="RefSeq" id="WP_052676951.1">
    <property type="nucleotide sequence ID" value="NZ_JYJA01000041.1"/>
</dbReference>
<evidence type="ECO:0000313" key="2">
    <source>
        <dbReference type="Proteomes" id="UP000034098"/>
    </source>
</evidence>
<protein>
    <submittedName>
        <fullName evidence="1">Uncharacterized protein</fullName>
    </submittedName>
</protein>
<gene>
    <name evidence="1" type="ORF">RS82_04128</name>
</gene>
<accession>A0A0M2H5V5</accession>
<dbReference type="EMBL" id="JYJA01000041">
    <property type="protein sequence ID" value="KJL39915.1"/>
    <property type="molecule type" value="Genomic_DNA"/>
</dbReference>
<organism evidence="1 2">
    <name type="scientific">Microbacterium trichothecenolyticum</name>
    <name type="common">Aureobacterium trichothecenolyticum</name>
    <dbReference type="NCBI Taxonomy" id="69370"/>
    <lineage>
        <taxon>Bacteria</taxon>
        <taxon>Bacillati</taxon>
        <taxon>Actinomycetota</taxon>
        <taxon>Actinomycetes</taxon>
        <taxon>Micrococcales</taxon>
        <taxon>Microbacteriaceae</taxon>
        <taxon>Microbacterium</taxon>
    </lineage>
</organism>
<dbReference type="PATRIC" id="fig|69370.6.peg.4185"/>
<dbReference type="Proteomes" id="UP000034098">
    <property type="component" value="Unassembled WGS sequence"/>
</dbReference>
<dbReference type="OrthoDB" id="5197973at2"/>
<dbReference type="AlphaFoldDB" id="A0A0M2H5V5"/>
<proteinExistence type="predicted"/>